<dbReference type="OrthoDB" id="7843142at2"/>
<dbReference type="RefSeq" id="WP_043916941.1">
    <property type="nucleotide sequence ID" value="NZ_FZPF01000010.1"/>
</dbReference>
<dbReference type="AlphaFoldDB" id="A0A0D1ER74"/>
<sequence length="164" mass="17482">MTPKLLLAVGIAATMLTGPARADTVLARDFPPICAEARHLGDGVVRATPACVAALRQAGFGVRDARGQRGQRILRTDQVVVPRATVSSDSGPIVVTGAPGSFAVAPPPPGYRAAWTDDRLNPYRGERTLKGDLQTRAIWTDTVPRRLRGTVQTTRPLTARDLGH</sequence>
<evidence type="ECO:0000313" key="3">
    <source>
        <dbReference type="Proteomes" id="UP000032232"/>
    </source>
</evidence>
<dbReference type="EMBL" id="JYFE01000003">
    <property type="protein sequence ID" value="KIT18135.1"/>
    <property type="molecule type" value="Genomic_DNA"/>
</dbReference>
<organism evidence="2 3">
    <name type="scientific">Jannaschia aquimarina</name>
    <dbReference type="NCBI Taxonomy" id="935700"/>
    <lineage>
        <taxon>Bacteria</taxon>
        <taxon>Pseudomonadati</taxon>
        <taxon>Pseudomonadota</taxon>
        <taxon>Alphaproteobacteria</taxon>
        <taxon>Rhodobacterales</taxon>
        <taxon>Roseobacteraceae</taxon>
        <taxon>Jannaschia</taxon>
    </lineage>
</organism>
<feature type="signal peptide" evidence="1">
    <location>
        <begin position="1"/>
        <end position="22"/>
    </location>
</feature>
<gene>
    <name evidence="2" type="ORF">jaqu_00690</name>
</gene>
<evidence type="ECO:0000313" key="2">
    <source>
        <dbReference type="EMBL" id="KIT18135.1"/>
    </source>
</evidence>
<comment type="caution">
    <text evidence="2">The sequence shown here is derived from an EMBL/GenBank/DDBJ whole genome shotgun (WGS) entry which is preliminary data.</text>
</comment>
<proteinExistence type="predicted"/>
<keyword evidence="1" id="KW-0732">Signal</keyword>
<feature type="chain" id="PRO_5002241050" evidence="1">
    <location>
        <begin position="23"/>
        <end position="164"/>
    </location>
</feature>
<evidence type="ECO:0000256" key="1">
    <source>
        <dbReference type="SAM" id="SignalP"/>
    </source>
</evidence>
<dbReference type="PATRIC" id="fig|935700.4.peg.73"/>
<protein>
    <submittedName>
        <fullName evidence="2">Uncharacterized protein</fullName>
    </submittedName>
</protein>
<keyword evidence="3" id="KW-1185">Reference proteome</keyword>
<accession>A0A0D1ER74</accession>
<reference evidence="2 3" key="1">
    <citation type="submission" date="2015-02" db="EMBL/GenBank/DDBJ databases">
        <title>Genome Sequence of Jannaschia aquimarina DSM28248, a member of the Roseobacter clade.</title>
        <authorList>
            <person name="Voget S."/>
            <person name="Daniel R."/>
        </authorList>
    </citation>
    <scope>NUCLEOTIDE SEQUENCE [LARGE SCALE GENOMIC DNA]</scope>
    <source>
        <strain evidence="2 3">GSW-M26</strain>
    </source>
</reference>
<dbReference type="STRING" id="935700.jaqu_00690"/>
<dbReference type="Proteomes" id="UP000032232">
    <property type="component" value="Unassembled WGS sequence"/>
</dbReference>
<name>A0A0D1ER74_9RHOB</name>